<organism evidence="2">
    <name type="scientific">Lepeophtheirus salmonis</name>
    <name type="common">Salmon louse</name>
    <name type="synonym">Caligus salmonis</name>
    <dbReference type="NCBI Taxonomy" id="72036"/>
    <lineage>
        <taxon>Eukaryota</taxon>
        <taxon>Metazoa</taxon>
        <taxon>Ecdysozoa</taxon>
        <taxon>Arthropoda</taxon>
        <taxon>Crustacea</taxon>
        <taxon>Multicrustacea</taxon>
        <taxon>Hexanauplia</taxon>
        <taxon>Copepoda</taxon>
        <taxon>Siphonostomatoida</taxon>
        <taxon>Caligidae</taxon>
        <taxon>Lepeophtheirus</taxon>
    </lineage>
</organism>
<protein>
    <recommendedName>
        <fullName evidence="3">G-protein coupled receptors family 1 profile domain-containing protein</fullName>
    </recommendedName>
</protein>
<proteinExistence type="predicted"/>
<dbReference type="AlphaFoldDB" id="A0A0K2UZB0"/>
<sequence length="371" mass="42053">MFFYRPWVRTPSDDVIFNKQINNLGIYNFYRRSWGYGVLLGLTMIGSLILNSSFLMSFWTWPNQRKHAPSIVLLMFTIRDLFVTIFLIPTAIAWLVFGEGKWISGSEWCTISGFLDFFLAAEYPFLILCLCIVLITRKLTKYYDDFFDPALDEEDDHRKVDEYIQSIPTLSVPGVTVVGVGSPNGSRAPSVINQPIHGKYASSPPSIAYSDTSRGKRRLTPGGGFHHSNKAASISGGSVQRGANYLKPPLHNFRASSPLKEEIASVDLWEEASLGYPGRQCPSIRTREMVDMDDEDELGPPTFHQWHYFLTGTTWIIALSFGISAAFYMKYFQSRFDPIVQLVSLFITYICNFQISVHACYSQIPFQTLTS</sequence>
<accession>A0A0K2UZB0</accession>
<keyword evidence="1" id="KW-0812">Transmembrane</keyword>
<dbReference type="Gene3D" id="1.20.1070.10">
    <property type="entry name" value="Rhodopsin 7-helix transmembrane proteins"/>
    <property type="match status" value="1"/>
</dbReference>
<feature type="transmembrane region" description="Helical" evidence="1">
    <location>
        <begin position="117"/>
        <end position="136"/>
    </location>
</feature>
<dbReference type="EMBL" id="HACA01026249">
    <property type="protein sequence ID" value="CDW43610.1"/>
    <property type="molecule type" value="Transcribed_RNA"/>
</dbReference>
<name>A0A0K2UZB0_LEPSM</name>
<reference evidence="2" key="1">
    <citation type="submission" date="2014-05" db="EMBL/GenBank/DDBJ databases">
        <authorList>
            <person name="Chronopoulou M."/>
        </authorList>
    </citation>
    <scope>NUCLEOTIDE SEQUENCE</scope>
    <source>
        <tissue evidence="2">Whole organism</tissue>
    </source>
</reference>
<feature type="transmembrane region" description="Helical" evidence="1">
    <location>
        <begin position="34"/>
        <end position="59"/>
    </location>
</feature>
<feature type="transmembrane region" description="Helical" evidence="1">
    <location>
        <begin position="71"/>
        <end position="97"/>
    </location>
</feature>
<keyword evidence="1" id="KW-0472">Membrane</keyword>
<evidence type="ECO:0008006" key="3">
    <source>
        <dbReference type="Google" id="ProtNLM"/>
    </source>
</evidence>
<dbReference type="OrthoDB" id="10598892at2759"/>
<dbReference type="EMBL" id="HACA01026248">
    <property type="protein sequence ID" value="CDW43609.1"/>
    <property type="molecule type" value="Transcribed_RNA"/>
</dbReference>
<evidence type="ECO:0000256" key="1">
    <source>
        <dbReference type="SAM" id="Phobius"/>
    </source>
</evidence>
<feature type="transmembrane region" description="Helical" evidence="1">
    <location>
        <begin position="308"/>
        <end position="327"/>
    </location>
</feature>
<dbReference type="SUPFAM" id="SSF81321">
    <property type="entry name" value="Family A G protein-coupled receptor-like"/>
    <property type="match status" value="1"/>
</dbReference>
<evidence type="ECO:0000313" key="2">
    <source>
        <dbReference type="EMBL" id="CDW43609.1"/>
    </source>
</evidence>
<keyword evidence="1" id="KW-1133">Transmembrane helix</keyword>
<feature type="transmembrane region" description="Helical" evidence="1">
    <location>
        <begin position="339"/>
        <end position="361"/>
    </location>
</feature>